<reference evidence="1" key="1">
    <citation type="submission" date="2016-06" db="UniProtKB">
        <authorList>
            <consortium name="WormBaseParasite"/>
        </authorList>
    </citation>
    <scope>IDENTIFICATION</scope>
</reference>
<sequence>LRLLQQRLRSRATNATQHISRLIAGTEVAGSRLQVSNPITGRLFIYFSFVTTS</sequence>
<proteinExistence type="predicted"/>
<protein>
    <submittedName>
        <fullName evidence="1">Kinesin motor domain-containing protein</fullName>
    </submittedName>
</protein>
<dbReference type="AlphaFoldDB" id="A0A183D466"/>
<accession>A0A183D466</accession>
<dbReference type="WBParaSite" id="GPUH_0000351301-mRNA-1">
    <property type="protein sequence ID" value="GPUH_0000351301-mRNA-1"/>
    <property type="gene ID" value="GPUH_0000351301"/>
</dbReference>
<name>A0A183D466_9BILA</name>
<organism evidence="1">
    <name type="scientific">Gongylonema pulchrum</name>
    <dbReference type="NCBI Taxonomy" id="637853"/>
    <lineage>
        <taxon>Eukaryota</taxon>
        <taxon>Metazoa</taxon>
        <taxon>Ecdysozoa</taxon>
        <taxon>Nematoda</taxon>
        <taxon>Chromadorea</taxon>
        <taxon>Rhabditida</taxon>
        <taxon>Spirurina</taxon>
        <taxon>Spiruromorpha</taxon>
        <taxon>Spiruroidea</taxon>
        <taxon>Gongylonematidae</taxon>
        <taxon>Gongylonema</taxon>
    </lineage>
</organism>
<evidence type="ECO:0000313" key="1">
    <source>
        <dbReference type="WBParaSite" id="GPUH_0000351301-mRNA-1"/>
    </source>
</evidence>